<feature type="domain" description="Tail specific protease" evidence="6">
    <location>
        <begin position="510"/>
        <end position="796"/>
    </location>
</feature>
<keyword evidence="3" id="KW-0720">Serine protease</keyword>
<dbReference type="GO" id="GO:0008236">
    <property type="term" value="F:serine-type peptidase activity"/>
    <property type="evidence" value="ECO:0007669"/>
    <property type="project" value="UniProtKB-KW"/>
</dbReference>
<feature type="compositionally biased region" description="Low complexity" evidence="4">
    <location>
        <begin position="332"/>
        <end position="342"/>
    </location>
</feature>
<dbReference type="CDD" id="cd07560">
    <property type="entry name" value="Peptidase_S41_CPP"/>
    <property type="match status" value="1"/>
</dbReference>
<dbReference type="SUPFAM" id="SSF52096">
    <property type="entry name" value="ClpP/crotonase"/>
    <property type="match status" value="1"/>
</dbReference>
<dbReference type="Gene3D" id="3.90.226.10">
    <property type="entry name" value="2-enoyl-CoA Hydratase, Chain A, domain 1"/>
    <property type="match status" value="2"/>
</dbReference>
<sequence>MKVRISTVVVLLVPLYMTSPVHVSAFSSSSRKYTNNLFQPSTRLYSKQVKDHETENTFKNESKVFDGILSKDFVSNIQKSVFTCILASLFAVTPIPSQTIASASFTDTIPTANFKIDTEKPLSAQPLTKTGINKSRYYTIMSSDNKDDIQFANERLIDHVVGTINTQYYDNTGGNKFTTKDMYDRWKVLRTYAREGISGVQDLTSSSSAKIVKNADSNGVVNTSRDAFIPQLFLVDQDKQQVQVQKHHLQYEDVQKWVMPSHAFDGRDEVVQALKWIVSTLDDPYSKYMTREDLEKELKVKDDGFLGLGAIVEVPSISKSSDKGNTLDKKNGPSSSNSNSKSFVSLTRVENLPSVTAIAPDSPAERAGIVVGDRIAAVGSDKFIGLGRDEILKRMSVYTGAENYVGYPELTIAKPMIQVVDPTMSDDNELQVNVATTSSTTMNNPQEKEELYGYKLSRVKLPTATLEPYKPFVREQVDSEESRNGFPSVVQPAIAADTITKTPKLNGGDNIVHWELLTNDDSIFGKYRMDTSSTTDKIGYIRLTRFSRLSTSGYTKAVEELEKAGAQSYIIDVRNNYGGIIQESMLTAATLLRDPHTVLCYTLNSRGGFTPHDAEEYIVDPRYPGYFLSSEPRSATFDQVKRDDPEYVDPNNGWVPPSSYASIHEQRMKRNYKRPTGISTMNLFNFRASDENLEEIKQRMAQKKLVVLMNEGTASAAEVFVASLHDNGRTVATVGTKTYGKGLIQHTFPLPDGGGLRLTVAEYLTPALQHVTKVGGAMYENGRLIGGGIRPDIYCPSTQGIPSNVGADICVGLAVDALEEASSNIGTSMDEKLALDGNGLRRRTFTQGIVRDTF</sequence>
<feature type="compositionally biased region" description="Basic and acidic residues" evidence="4">
    <location>
        <begin position="320"/>
        <end position="331"/>
    </location>
</feature>
<evidence type="ECO:0000256" key="5">
    <source>
        <dbReference type="SAM" id="SignalP"/>
    </source>
</evidence>
<dbReference type="AlphaFoldDB" id="A0AAD3CFN9"/>
<feature type="chain" id="PRO_5041962007" description="Tail specific protease domain-containing protein" evidence="5">
    <location>
        <begin position="21"/>
        <end position="854"/>
    </location>
</feature>
<evidence type="ECO:0000256" key="1">
    <source>
        <dbReference type="ARBA" id="ARBA00022670"/>
    </source>
</evidence>
<dbReference type="PANTHER" id="PTHR32060">
    <property type="entry name" value="TAIL-SPECIFIC PROTEASE"/>
    <property type="match status" value="1"/>
</dbReference>
<evidence type="ECO:0000259" key="6">
    <source>
        <dbReference type="SMART" id="SM00245"/>
    </source>
</evidence>
<keyword evidence="8" id="KW-1185">Reference proteome</keyword>
<protein>
    <recommendedName>
        <fullName evidence="6">Tail specific protease domain-containing protein</fullName>
    </recommendedName>
</protein>
<accession>A0AAD3CFN9</accession>
<dbReference type="Proteomes" id="UP001054902">
    <property type="component" value="Unassembled WGS sequence"/>
</dbReference>
<dbReference type="Gene3D" id="2.30.42.10">
    <property type="match status" value="1"/>
</dbReference>
<keyword evidence="5" id="KW-0732">Signal</keyword>
<dbReference type="SMART" id="SM00245">
    <property type="entry name" value="TSPc"/>
    <property type="match status" value="1"/>
</dbReference>
<dbReference type="GO" id="GO:0006508">
    <property type="term" value="P:proteolysis"/>
    <property type="evidence" value="ECO:0007669"/>
    <property type="project" value="UniProtKB-KW"/>
</dbReference>
<dbReference type="InterPro" id="IPR036034">
    <property type="entry name" value="PDZ_sf"/>
</dbReference>
<organism evidence="7 8">
    <name type="scientific">Chaetoceros tenuissimus</name>
    <dbReference type="NCBI Taxonomy" id="426638"/>
    <lineage>
        <taxon>Eukaryota</taxon>
        <taxon>Sar</taxon>
        <taxon>Stramenopiles</taxon>
        <taxon>Ochrophyta</taxon>
        <taxon>Bacillariophyta</taxon>
        <taxon>Coscinodiscophyceae</taxon>
        <taxon>Chaetocerotophycidae</taxon>
        <taxon>Chaetocerotales</taxon>
        <taxon>Chaetocerotaceae</taxon>
        <taxon>Chaetoceros</taxon>
    </lineage>
</organism>
<dbReference type="SUPFAM" id="SSF50156">
    <property type="entry name" value="PDZ domain-like"/>
    <property type="match status" value="1"/>
</dbReference>
<evidence type="ECO:0000256" key="3">
    <source>
        <dbReference type="ARBA" id="ARBA00022825"/>
    </source>
</evidence>
<name>A0AAD3CFN9_9STRA</name>
<dbReference type="Gene3D" id="3.30.750.44">
    <property type="match status" value="2"/>
</dbReference>
<evidence type="ECO:0000313" key="7">
    <source>
        <dbReference type="EMBL" id="GFH44773.1"/>
    </source>
</evidence>
<feature type="signal peptide" evidence="5">
    <location>
        <begin position="1"/>
        <end position="20"/>
    </location>
</feature>
<dbReference type="GO" id="GO:0004175">
    <property type="term" value="F:endopeptidase activity"/>
    <property type="evidence" value="ECO:0007669"/>
    <property type="project" value="TreeGrafter"/>
</dbReference>
<keyword evidence="1" id="KW-0645">Protease</keyword>
<keyword evidence="2" id="KW-0378">Hydrolase</keyword>
<evidence type="ECO:0000256" key="2">
    <source>
        <dbReference type="ARBA" id="ARBA00022801"/>
    </source>
</evidence>
<evidence type="ECO:0000313" key="8">
    <source>
        <dbReference type="Proteomes" id="UP001054902"/>
    </source>
</evidence>
<proteinExistence type="predicted"/>
<dbReference type="PANTHER" id="PTHR32060:SF22">
    <property type="entry name" value="CARBOXYL-TERMINAL-PROCESSING PEPTIDASE 3, CHLOROPLASTIC"/>
    <property type="match status" value="1"/>
</dbReference>
<gene>
    <name evidence="7" type="ORF">CTEN210_01247</name>
</gene>
<evidence type="ECO:0000256" key="4">
    <source>
        <dbReference type="SAM" id="MobiDB-lite"/>
    </source>
</evidence>
<dbReference type="Pfam" id="PF03572">
    <property type="entry name" value="Peptidase_S41"/>
    <property type="match status" value="1"/>
</dbReference>
<dbReference type="InterPro" id="IPR005151">
    <property type="entry name" value="Tail-specific_protease"/>
</dbReference>
<comment type="caution">
    <text evidence="7">The sequence shown here is derived from an EMBL/GenBank/DDBJ whole genome shotgun (WGS) entry which is preliminary data.</text>
</comment>
<dbReference type="InterPro" id="IPR004447">
    <property type="entry name" value="Peptidase_S41A"/>
</dbReference>
<feature type="region of interest" description="Disordered" evidence="4">
    <location>
        <begin position="320"/>
        <end position="343"/>
    </location>
</feature>
<dbReference type="EMBL" id="BLLK01000020">
    <property type="protein sequence ID" value="GFH44773.1"/>
    <property type="molecule type" value="Genomic_DNA"/>
</dbReference>
<reference evidence="7 8" key="1">
    <citation type="journal article" date="2021" name="Sci. Rep.">
        <title>The genome of the diatom Chaetoceros tenuissimus carries an ancient integrated fragment of an extant virus.</title>
        <authorList>
            <person name="Hongo Y."/>
            <person name="Kimura K."/>
            <person name="Takaki Y."/>
            <person name="Yoshida Y."/>
            <person name="Baba S."/>
            <person name="Kobayashi G."/>
            <person name="Nagasaki K."/>
            <person name="Hano T."/>
            <person name="Tomaru Y."/>
        </authorList>
    </citation>
    <scope>NUCLEOTIDE SEQUENCE [LARGE SCALE GENOMIC DNA]</scope>
    <source>
        <strain evidence="7 8">NIES-3715</strain>
    </source>
</reference>
<dbReference type="InterPro" id="IPR029045">
    <property type="entry name" value="ClpP/crotonase-like_dom_sf"/>
</dbReference>